<keyword evidence="5" id="KW-0175">Coiled coil</keyword>
<keyword evidence="2 7" id="KW-0812">Transmembrane</keyword>
<comment type="caution">
    <text evidence="8">The sequence shown here is derived from an EMBL/GenBank/DDBJ whole genome shotgun (WGS) entry which is preliminary data.</text>
</comment>
<feature type="coiled-coil region" evidence="5">
    <location>
        <begin position="66"/>
        <end position="118"/>
    </location>
</feature>
<organism evidence="8 9">
    <name type="scientific">Micavibrio aeruginosavorus</name>
    <dbReference type="NCBI Taxonomy" id="349221"/>
    <lineage>
        <taxon>Bacteria</taxon>
        <taxon>Pseudomonadati</taxon>
        <taxon>Bdellovibrionota</taxon>
        <taxon>Bdellovibrionia</taxon>
        <taxon>Bdellovibrionales</taxon>
        <taxon>Pseudobdellovibrionaceae</taxon>
        <taxon>Micavibrio</taxon>
    </lineage>
</organism>
<comment type="subcellular location">
    <subcellularLocation>
        <location evidence="1">Membrane</location>
    </subcellularLocation>
</comment>
<dbReference type="Pfam" id="PF09731">
    <property type="entry name" value="Mitofilin"/>
    <property type="match status" value="1"/>
</dbReference>
<dbReference type="Proteomes" id="UP000249739">
    <property type="component" value="Unassembled WGS sequence"/>
</dbReference>
<feature type="region of interest" description="Disordered" evidence="6">
    <location>
        <begin position="1"/>
        <end position="32"/>
    </location>
</feature>
<evidence type="ECO:0000256" key="2">
    <source>
        <dbReference type="ARBA" id="ARBA00022692"/>
    </source>
</evidence>
<evidence type="ECO:0000313" key="8">
    <source>
        <dbReference type="EMBL" id="PZP56552.1"/>
    </source>
</evidence>
<keyword evidence="4 7" id="KW-0472">Membrane</keyword>
<evidence type="ECO:0000256" key="4">
    <source>
        <dbReference type="ARBA" id="ARBA00023136"/>
    </source>
</evidence>
<proteinExistence type="predicted"/>
<feature type="transmembrane region" description="Helical" evidence="7">
    <location>
        <begin position="39"/>
        <end position="60"/>
    </location>
</feature>
<protein>
    <submittedName>
        <fullName evidence="8">Uncharacterized protein</fullName>
    </submittedName>
</protein>
<dbReference type="GO" id="GO:0016020">
    <property type="term" value="C:membrane"/>
    <property type="evidence" value="ECO:0007669"/>
    <property type="project" value="UniProtKB-SubCell"/>
</dbReference>
<evidence type="ECO:0000256" key="7">
    <source>
        <dbReference type="SAM" id="Phobius"/>
    </source>
</evidence>
<evidence type="ECO:0000256" key="1">
    <source>
        <dbReference type="ARBA" id="ARBA00004370"/>
    </source>
</evidence>
<evidence type="ECO:0000256" key="3">
    <source>
        <dbReference type="ARBA" id="ARBA00022989"/>
    </source>
</evidence>
<reference evidence="8 9" key="1">
    <citation type="submission" date="2017-08" db="EMBL/GenBank/DDBJ databases">
        <title>Infants hospitalized years apart are colonized by the same room-sourced microbial strains.</title>
        <authorList>
            <person name="Brooks B."/>
            <person name="Olm M.R."/>
            <person name="Firek B.A."/>
            <person name="Baker R."/>
            <person name="Thomas B.C."/>
            <person name="Morowitz M.J."/>
            <person name="Banfield J.F."/>
        </authorList>
    </citation>
    <scope>NUCLEOTIDE SEQUENCE [LARGE SCALE GENOMIC DNA]</scope>
    <source>
        <strain evidence="8">S2_006_000_R2_64</strain>
    </source>
</reference>
<evidence type="ECO:0000256" key="6">
    <source>
        <dbReference type="SAM" id="MobiDB-lite"/>
    </source>
</evidence>
<gene>
    <name evidence="8" type="ORF">DI586_03375</name>
</gene>
<dbReference type="InterPro" id="IPR019133">
    <property type="entry name" value="MIC60"/>
</dbReference>
<sequence length="425" mass="44350">MTDQAPKPENPASKPSPIPTLDPGSDYEMVTTTPDSSKIMTIAMGLILAVAIAGGVIAIAPEVKKVGAQKEKIAQLEAELAQAKVQQAPASSQVETQLSDVQAKMAALGEQAKQLQASVVNGDMSGKLSQIETKISQMAQQSQILGFSGMIARVQSLQQSPEGSKILDSIVGTLAASPEGSDIGQNLEALRASDPNVAQVTEGVAPEDMKAAAMLIGLSQLRHSLSRSNDSFDNDLVLLKKTVPADNPELLAAIDRLAPQAKYGVLTPQGLSQEFRGITGEIVSASLSGQDVSLQEKAKARMANVFKVEKNGERISGTETQIAIAAAQKQLDTGNVQGAVDILNTLKGPERQQTQPFLDKAQATLMAGNLQTTISQNVRAAVQTLMNGGMPNGVVNPYGAGAITNQIKSMLPGATAPVQGSMAPQ</sequence>
<evidence type="ECO:0000313" key="9">
    <source>
        <dbReference type="Proteomes" id="UP000249739"/>
    </source>
</evidence>
<accession>A0A2W5HLN5</accession>
<dbReference type="EMBL" id="QFOT01000022">
    <property type="protein sequence ID" value="PZP56552.1"/>
    <property type="molecule type" value="Genomic_DNA"/>
</dbReference>
<keyword evidence="3 7" id="KW-1133">Transmembrane helix</keyword>
<evidence type="ECO:0000256" key="5">
    <source>
        <dbReference type="SAM" id="Coils"/>
    </source>
</evidence>
<dbReference type="AlphaFoldDB" id="A0A2W5HLN5"/>
<name>A0A2W5HLN5_9BACT</name>